<protein>
    <submittedName>
        <fullName evidence="1">Uncharacterized protein</fullName>
    </submittedName>
</protein>
<dbReference type="AlphaFoldDB" id="A0A0K1PZ63"/>
<sequence>MATAVLICETTTFAIVLRREGGFSFAGGVDTLDTMWPVAIGCQEGMTR</sequence>
<dbReference type="KEGG" id="llu:AKJ09_05108"/>
<gene>
    <name evidence="1" type="ORF">AKJ09_05108</name>
</gene>
<dbReference type="EMBL" id="CP012333">
    <property type="protein sequence ID" value="AKU98444.1"/>
    <property type="molecule type" value="Genomic_DNA"/>
</dbReference>
<evidence type="ECO:0000313" key="1">
    <source>
        <dbReference type="EMBL" id="AKU98444.1"/>
    </source>
</evidence>
<name>A0A0K1PZ63_9BACT</name>
<keyword evidence="2" id="KW-1185">Reference proteome</keyword>
<reference evidence="1 2" key="1">
    <citation type="submission" date="2015-08" db="EMBL/GenBank/DDBJ databases">
        <authorList>
            <person name="Babu N.S."/>
            <person name="Beckwith C.J."/>
            <person name="Beseler K.G."/>
            <person name="Brison A."/>
            <person name="Carone J.V."/>
            <person name="Caskin T.P."/>
            <person name="Diamond M."/>
            <person name="Durham M.E."/>
            <person name="Foxe J.M."/>
            <person name="Go M."/>
            <person name="Henderson B.A."/>
            <person name="Jones I.B."/>
            <person name="McGettigan J.A."/>
            <person name="Micheletti S.J."/>
            <person name="Nasrallah M.E."/>
            <person name="Ortiz D."/>
            <person name="Piller C.R."/>
            <person name="Privatt S.R."/>
            <person name="Schneider S.L."/>
            <person name="Sharp S."/>
            <person name="Smith T.C."/>
            <person name="Stanton J.D."/>
            <person name="Ullery H.E."/>
            <person name="Wilson R.J."/>
            <person name="Serrano M.G."/>
            <person name="Buck G."/>
            <person name="Lee V."/>
            <person name="Wang Y."/>
            <person name="Carvalho R."/>
            <person name="Voegtly L."/>
            <person name="Shi R."/>
            <person name="Duckworth R."/>
            <person name="Johnson A."/>
            <person name="Loviza R."/>
            <person name="Walstead R."/>
            <person name="Shah Z."/>
            <person name="Kiflezghi M."/>
            <person name="Wade K."/>
            <person name="Ball S.L."/>
            <person name="Bradley K.W."/>
            <person name="Asai D.J."/>
            <person name="Bowman C.A."/>
            <person name="Russell D.A."/>
            <person name="Pope W.H."/>
            <person name="Jacobs-Sera D."/>
            <person name="Hendrix R.W."/>
            <person name="Hatfull G.F."/>
        </authorList>
    </citation>
    <scope>NUCLEOTIDE SEQUENCE [LARGE SCALE GENOMIC DNA]</scope>
    <source>
        <strain evidence="1 2">DSM 27648</strain>
    </source>
</reference>
<dbReference type="STRING" id="1391654.AKJ09_05108"/>
<dbReference type="Proteomes" id="UP000064967">
    <property type="component" value="Chromosome"/>
</dbReference>
<organism evidence="1 2">
    <name type="scientific">Labilithrix luteola</name>
    <dbReference type="NCBI Taxonomy" id="1391654"/>
    <lineage>
        <taxon>Bacteria</taxon>
        <taxon>Pseudomonadati</taxon>
        <taxon>Myxococcota</taxon>
        <taxon>Polyangia</taxon>
        <taxon>Polyangiales</taxon>
        <taxon>Labilitrichaceae</taxon>
        <taxon>Labilithrix</taxon>
    </lineage>
</organism>
<accession>A0A0K1PZ63</accession>
<proteinExistence type="predicted"/>
<evidence type="ECO:0000313" key="2">
    <source>
        <dbReference type="Proteomes" id="UP000064967"/>
    </source>
</evidence>